<dbReference type="SUPFAM" id="SSF54106">
    <property type="entry name" value="LysM domain"/>
    <property type="match status" value="2"/>
</dbReference>
<keyword evidence="11" id="KW-1185">Reference proteome</keyword>
<dbReference type="GO" id="GO:0004222">
    <property type="term" value="F:metalloendopeptidase activity"/>
    <property type="evidence" value="ECO:0007669"/>
    <property type="project" value="TreeGrafter"/>
</dbReference>
<dbReference type="AlphaFoldDB" id="A0A559JK53"/>
<dbReference type="InterPro" id="IPR050570">
    <property type="entry name" value="Cell_wall_metabolism_enzyme"/>
</dbReference>
<dbReference type="CDD" id="cd00118">
    <property type="entry name" value="LysM"/>
    <property type="match status" value="2"/>
</dbReference>
<dbReference type="Gene3D" id="2.70.70.10">
    <property type="entry name" value="Glucose Permease (Domain IIA)"/>
    <property type="match status" value="1"/>
</dbReference>
<organism evidence="10 11">
    <name type="scientific">Paenibacillus cremeus</name>
    <dbReference type="NCBI Taxonomy" id="2163881"/>
    <lineage>
        <taxon>Bacteria</taxon>
        <taxon>Bacillati</taxon>
        <taxon>Bacillota</taxon>
        <taxon>Bacilli</taxon>
        <taxon>Bacillales</taxon>
        <taxon>Paenibacillaceae</taxon>
        <taxon>Paenibacillus</taxon>
    </lineage>
</organism>
<name>A0A559JK53_9BACL</name>
<keyword evidence="4" id="KW-0378">Hydrolase</keyword>
<protein>
    <submittedName>
        <fullName evidence="10">M23 family metallopeptidase</fullName>
    </submittedName>
</protein>
<keyword evidence="6" id="KW-0482">Metalloprotease</keyword>
<feature type="compositionally biased region" description="Low complexity" evidence="7">
    <location>
        <begin position="122"/>
        <end position="139"/>
    </location>
</feature>
<dbReference type="PANTHER" id="PTHR21666:SF288">
    <property type="entry name" value="CELL DIVISION PROTEIN YTFB"/>
    <property type="match status" value="1"/>
</dbReference>
<feature type="domain" description="LysM" evidence="9">
    <location>
        <begin position="24"/>
        <end position="67"/>
    </location>
</feature>
<comment type="caution">
    <text evidence="10">The sequence shown here is derived from an EMBL/GenBank/DDBJ whole genome shotgun (WGS) entry which is preliminary data.</text>
</comment>
<feature type="domain" description="LysM" evidence="9">
    <location>
        <begin position="71"/>
        <end position="116"/>
    </location>
</feature>
<evidence type="ECO:0000313" key="10">
    <source>
        <dbReference type="EMBL" id="TVY00261.1"/>
    </source>
</evidence>
<comment type="cofactor">
    <cofactor evidence="1">
        <name>Zn(2+)</name>
        <dbReference type="ChEBI" id="CHEBI:29105"/>
    </cofactor>
</comment>
<dbReference type="InterPro" id="IPR016047">
    <property type="entry name" value="M23ase_b-sheet_dom"/>
</dbReference>
<feature type="chain" id="PRO_5021971015" evidence="8">
    <location>
        <begin position="24"/>
        <end position="300"/>
    </location>
</feature>
<dbReference type="EMBL" id="VNJI01000078">
    <property type="protein sequence ID" value="TVY00261.1"/>
    <property type="molecule type" value="Genomic_DNA"/>
</dbReference>
<keyword evidence="3" id="KW-0479">Metal-binding</keyword>
<evidence type="ECO:0000259" key="9">
    <source>
        <dbReference type="PROSITE" id="PS51782"/>
    </source>
</evidence>
<evidence type="ECO:0000256" key="3">
    <source>
        <dbReference type="ARBA" id="ARBA00022723"/>
    </source>
</evidence>
<keyword evidence="5" id="KW-0862">Zinc</keyword>
<dbReference type="GO" id="GO:0046872">
    <property type="term" value="F:metal ion binding"/>
    <property type="evidence" value="ECO:0007669"/>
    <property type="project" value="UniProtKB-KW"/>
</dbReference>
<accession>A0A559JK53</accession>
<keyword evidence="2" id="KW-0645">Protease</keyword>
<dbReference type="GO" id="GO:0006508">
    <property type="term" value="P:proteolysis"/>
    <property type="evidence" value="ECO:0007669"/>
    <property type="project" value="UniProtKB-KW"/>
</dbReference>
<sequence>MKFMTPLTTIAASFLLFAGTANAATYTVQSGDSLWKIASKYNITTADLMTSNQLTTDMILPGQSLKVPGPTPYTVQNSDTMWLISQKFGLTLDTLLKANPQLTNPSNIWSGLTINIPDGSAPSVNSTASTPAPAAPAAVRKPTQLTNGQFPLGKGTYQGPLEDNYADGRSWTPTGGAERTHEGVDIMAAKGTPIYSVLDGTIINFGWNEYGGWRVTVRVDDSTVFYYAHLSKYADGIGMGSKVKKGQLLGYVGNTGYGPEGTEGQFDPHLHFGIYKTDAAAWYTIDPFSYLQWWEANNSK</sequence>
<keyword evidence="8" id="KW-0732">Signal</keyword>
<dbReference type="OrthoDB" id="9810477at2"/>
<evidence type="ECO:0000256" key="7">
    <source>
        <dbReference type="SAM" id="MobiDB-lite"/>
    </source>
</evidence>
<evidence type="ECO:0000256" key="8">
    <source>
        <dbReference type="SAM" id="SignalP"/>
    </source>
</evidence>
<dbReference type="SMART" id="SM00257">
    <property type="entry name" value="LysM"/>
    <property type="match status" value="2"/>
</dbReference>
<reference evidence="10 11" key="1">
    <citation type="submission" date="2019-07" db="EMBL/GenBank/DDBJ databases">
        <authorList>
            <person name="Kim J."/>
        </authorList>
    </citation>
    <scope>NUCLEOTIDE SEQUENCE [LARGE SCALE GENOMIC DNA]</scope>
    <source>
        <strain evidence="10 11">JC52</strain>
    </source>
</reference>
<evidence type="ECO:0000256" key="1">
    <source>
        <dbReference type="ARBA" id="ARBA00001947"/>
    </source>
</evidence>
<gene>
    <name evidence="10" type="ORF">FPZ49_33555</name>
</gene>
<dbReference type="CDD" id="cd12797">
    <property type="entry name" value="M23_peptidase"/>
    <property type="match status" value="1"/>
</dbReference>
<dbReference type="PANTHER" id="PTHR21666">
    <property type="entry name" value="PEPTIDASE-RELATED"/>
    <property type="match status" value="1"/>
</dbReference>
<proteinExistence type="predicted"/>
<dbReference type="InterPro" id="IPR036779">
    <property type="entry name" value="LysM_dom_sf"/>
</dbReference>
<evidence type="ECO:0000313" key="11">
    <source>
        <dbReference type="Proteomes" id="UP000317036"/>
    </source>
</evidence>
<evidence type="ECO:0000256" key="6">
    <source>
        <dbReference type="ARBA" id="ARBA00023049"/>
    </source>
</evidence>
<dbReference type="SUPFAM" id="SSF51261">
    <property type="entry name" value="Duplicated hybrid motif"/>
    <property type="match status" value="1"/>
</dbReference>
<dbReference type="InterPro" id="IPR011055">
    <property type="entry name" value="Dup_hybrid_motif"/>
</dbReference>
<dbReference type="Pfam" id="PF01476">
    <property type="entry name" value="LysM"/>
    <property type="match status" value="2"/>
</dbReference>
<dbReference type="PROSITE" id="PS51782">
    <property type="entry name" value="LYSM"/>
    <property type="match status" value="2"/>
</dbReference>
<evidence type="ECO:0000256" key="4">
    <source>
        <dbReference type="ARBA" id="ARBA00022801"/>
    </source>
</evidence>
<evidence type="ECO:0000256" key="2">
    <source>
        <dbReference type="ARBA" id="ARBA00022670"/>
    </source>
</evidence>
<dbReference type="Pfam" id="PF01551">
    <property type="entry name" value="Peptidase_M23"/>
    <property type="match status" value="1"/>
</dbReference>
<feature type="region of interest" description="Disordered" evidence="7">
    <location>
        <begin position="122"/>
        <end position="178"/>
    </location>
</feature>
<feature type="signal peptide" evidence="8">
    <location>
        <begin position="1"/>
        <end position="23"/>
    </location>
</feature>
<dbReference type="Proteomes" id="UP000317036">
    <property type="component" value="Unassembled WGS sequence"/>
</dbReference>
<dbReference type="Gene3D" id="3.10.350.10">
    <property type="entry name" value="LysM domain"/>
    <property type="match status" value="2"/>
</dbReference>
<evidence type="ECO:0000256" key="5">
    <source>
        <dbReference type="ARBA" id="ARBA00022833"/>
    </source>
</evidence>
<dbReference type="InterPro" id="IPR018392">
    <property type="entry name" value="LysM"/>
</dbReference>